<dbReference type="Gene3D" id="3.30.1490.480">
    <property type="entry name" value="Endolytic murein transglycosylase"/>
    <property type="match status" value="2"/>
</dbReference>
<dbReference type="Pfam" id="PF02618">
    <property type="entry name" value="YceG"/>
    <property type="match status" value="1"/>
</dbReference>
<evidence type="ECO:0000256" key="2">
    <source>
        <dbReference type="ARBA" id="ARBA00022692"/>
    </source>
</evidence>
<feature type="site" description="Important for catalytic activity" evidence="7">
    <location>
        <position position="238"/>
    </location>
</feature>
<keyword evidence="9" id="KW-1185">Reference proteome</keyword>
<feature type="transmembrane region" description="Helical" evidence="7">
    <location>
        <begin position="18"/>
        <end position="36"/>
    </location>
</feature>
<dbReference type="NCBIfam" id="TIGR00247">
    <property type="entry name" value="endolytic transglycosylase MltG"/>
    <property type="match status" value="1"/>
</dbReference>
<evidence type="ECO:0000256" key="6">
    <source>
        <dbReference type="ARBA" id="ARBA00023316"/>
    </source>
</evidence>
<reference evidence="8 9" key="1">
    <citation type="submission" date="2021-01" db="EMBL/GenBank/DDBJ databases">
        <title>Tumebacillus sp. strain ITR2 16S ribosomal RNA gene Genome sequencing and assembly.</title>
        <authorList>
            <person name="Kang M."/>
        </authorList>
    </citation>
    <scope>NUCLEOTIDE SEQUENCE [LARGE SCALE GENOMIC DNA]</scope>
    <source>
        <strain evidence="8 9">ITR2</strain>
    </source>
</reference>
<evidence type="ECO:0000256" key="7">
    <source>
        <dbReference type="HAMAP-Rule" id="MF_02065"/>
    </source>
</evidence>
<comment type="caution">
    <text evidence="8">The sequence shown here is derived from an EMBL/GenBank/DDBJ whole genome shotgun (WGS) entry which is preliminary data.</text>
</comment>
<comment type="subcellular location">
    <subcellularLocation>
        <location evidence="7">Cell membrane</location>
        <topology evidence="7">Single-pass membrane protein</topology>
    </subcellularLocation>
</comment>
<organism evidence="8 9">
    <name type="scientific">Tumebacillus amylolyticus</name>
    <dbReference type="NCBI Taxonomy" id="2801339"/>
    <lineage>
        <taxon>Bacteria</taxon>
        <taxon>Bacillati</taxon>
        <taxon>Bacillota</taxon>
        <taxon>Bacilli</taxon>
        <taxon>Bacillales</taxon>
        <taxon>Alicyclobacillaceae</taxon>
        <taxon>Tumebacillus</taxon>
    </lineage>
</organism>
<evidence type="ECO:0000313" key="9">
    <source>
        <dbReference type="Proteomes" id="UP000602284"/>
    </source>
</evidence>
<comment type="catalytic activity">
    <reaction evidence="7">
        <text>a peptidoglycan chain = a peptidoglycan chain with N-acetyl-1,6-anhydromuramyl-[peptide] at the reducing end + a peptidoglycan chain with N-acetylglucosamine at the non-reducing end.</text>
        <dbReference type="EC" id="4.2.2.29"/>
    </reaction>
</comment>
<keyword evidence="1 7" id="KW-1003">Cell membrane</keyword>
<evidence type="ECO:0000256" key="3">
    <source>
        <dbReference type="ARBA" id="ARBA00022989"/>
    </source>
</evidence>
<dbReference type="CDD" id="cd08010">
    <property type="entry name" value="MltG_like"/>
    <property type="match status" value="1"/>
</dbReference>
<dbReference type="PANTHER" id="PTHR30518:SF2">
    <property type="entry name" value="ENDOLYTIC MUREIN TRANSGLYCOSYLASE"/>
    <property type="match status" value="1"/>
</dbReference>
<comment type="function">
    <text evidence="7">Functions as a peptidoglycan terminase that cleaves nascent peptidoglycan strands endolytically to terminate their elongation.</text>
</comment>
<keyword evidence="2 7" id="KW-0812">Transmembrane</keyword>
<dbReference type="EC" id="4.2.2.29" evidence="7"/>
<dbReference type="Proteomes" id="UP000602284">
    <property type="component" value="Unassembled WGS sequence"/>
</dbReference>
<evidence type="ECO:0000313" key="8">
    <source>
        <dbReference type="EMBL" id="MBL0387357.1"/>
    </source>
</evidence>
<keyword evidence="3 7" id="KW-1133">Transmembrane helix</keyword>
<dbReference type="RefSeq" id="WP_201635267.1">
    <property type="nucleotide sequence ID" value="NZ_JAEQNB010000003.1"/>
</dbReference>
<evidence type="ECO:0000256" key="1">
    <source>
        <dbReference type="ARBA" id="ARBA00022475"/>
    </source>
</evidence>
<name>A0ABS1JAR0_9BACL</name>
<evidence type="ECO:0000256" key="5">
    <source>
        <dbReference type="ARBA" id="ARBA00023239"/>
    </source>
</evidence>
<comment type="similarity">
    <text evidence="7">Belongs to the transglycosylase MltG family.</text>
</comment>
<dbReference type="EMBL" id="JAEQNB010000003">
    <property type="protein sequence ID" value="MBL0387357.1"/>
    <property type="molecule type" value="Genomic_DNA"/>
</dbReference>
<accession>A0ABS1JAR0</accession>
<keyword evidence="6 7" id="KW-0961">Cell wall biogenesis/degradation</keyword>
<dbReference type="PANTHER" id="PTHR30518">
    <property type="entry name" value="ENDOLYTIC MUREIN TRANSGLYCOSYLASE"/>
    <property type="match status" value="1"/>
</dbReference>
<dbReference type="HAMAP" id="MF_02065">
    <property type="entry name" value="MltG"/>
    <property type="match status" value="1"/>
</dbReference>
<gene>
    <name evidence="7 8" type="primary">mltG</name>
    <name evidence="8" type="ORF">JJB07_11905</name>
</gene>
<keyword evidence="4 7" id="KW-0472">Membrane</keyword>
<protein>
    <recommendedName>
        <fullName evidence="7">Endolytic murein transglycosylase</fullName>
        <ecNumber evidence="7">4.2.2.29</ecNumber>
    </recommendedName>
    <alternativeName>
        <fullName evidence="7">Peptidoglycan lytic transglycosylase</fullName>
    </alternativeName>
    <alternativeName>
        <fullName evidence="7">Peptidoglycan polymerization terminase</fullName>
    </alternativeName>
</protein>
<keyword evidence="5 7" id="KW-0456">Lyase</keyword>
<sequence length="355" mass="39654">MTTNHSHLPGQKPRGQKWWLLFALCILVLGGGLYYVQNQLQPPGGNGQAVEINIPEGANAASVGQQLEDLNMIKNGTLFKWYLSYEGTSSNLKIGKYYLKQGMSMEEIARVLVEGDAKYNTLKFTIPEGYTVDQMADELVKDKLITDKQAFLNEVDKGSFDYDFVKEIPANTGIKHRLEGYLFPDTYEVYQDATPHQIVDTMLKQTDATLTPEWRGQMKKLGLNVHSALTIASLVEREAAVDAERPIISGVIRNRLSAAPAMKLQIDATVQYALGKTKENLLYKDLEVDSPYNTYLHDNLPPGPIAAPGKSSIQAAIYPAVHDFYFYVTKNDGSGEHFFAHSYEEHQRNIAKSGQ</sequence>
<evidence type="ECO:0000256" key="4">
    <source>
        <dbReference type="ARBA" id="ARBA00023136"/>
    </source>
</evidence>
<proteinExistence type="inferred from homology"/>
<dbReference type="InterPro" id="IPR003770">
    <property type="entry name" value="MLTG-like"/>
</dbReference>